<evidence type="ECO:0008006" key="4">
    <source>
        <dbReference type="Google" id="ProtNLM"/>
    </source>
</evidence>
<dbReference type="Proteomes" id="UP001526201">
    <property type="component" value="Unassembled WGS sequence"/>
</dbReference>
<name>A0ABT3C971_9MYCO</name>
<reference evidence="2 3" key="1">
    <citation type="journal article" date="2022" name="BMC Genomics">
        <title>Comparative genome analysis of mycobacteria focusing on tRNA and non-coding RNA.</title>
        <authorList>
            <person name="Behra P.R.K."/>
            <person name="Pettersson B.M.F."/>
            <person name="Ramesh M."/>
            <person name="Das S."/>
            <person name="Dasgupta S."/>
            <person name="Kirsebom L.A."/>
        </authorList>
    </citation>
    <scope>NUCLEOTIDE SEQUENCE [LARGE SCALE GENOMIC DNA]</scope>
    <source>
        <strain evidence="2 3">DSM 44078</strain>
    </source>
</reference>
<keyword evidence="1" id="KW-0732">Signal</keyword>
<keyword evidence="3" id="KW-1185">Reference proteome</keyword>
<feature type="signal peptide" evidence="1">
    <location>
        <begin position="1"/>
        <end position="23"/>
    </location>
</feature>
<comment type="caution">
    <text evidence="2">The sequence shown here is derived from an EMBL/GenBank/DDBJ whole genome shotgun (WGS) entry which is preliminary data.</text>
</comment>
<protein>
    <recommendedName>
        <fullName evidence="4">Secreted protein</fullName>
    </recommendedName>
</protein>
<evidence type="ECO:0000313" key="2">
    <source>
        <dbReference type="EMBL" id="MCV7226017.1"/>
    </source>
</evidence>
<sequence length="130" mass="13039">MWLLAWAGVVALSGLTGITAAHAEPPPPCSFTLSAPEVVQVDGVAMVTATLGPDACGFPAGPSLSIACLQLQGVDTGGTCTQAHGSDPAQIYVPYRPGGTYASSGRGCPSWAGQSPAQWCQILGPVTATL</sequence>
<dbReference type="EMBL" id="JACKTY010000020">
    <property type="protein sequence ID" value="MCV7226017.1"/>
    <property type="molecule type" value="Genomic_DNA"/>
</dbReference>
<feature type="chain" id="PRO_5045878638" description="Secreted protein" evidence="1">
    <location>
        <begin position="24"/>
        <end position="130"/>
    </location>
</feature>
<organism evidence="2 3">
    <name type="scientific">Mycolicibacterium komossense</name>
    <dbReference type="NCBI Taxonomy" id="1779"/>
    <lineage>
        <taxon>Bacteria</taxon>
        <taxon>Bacillati</taxon>
        <taxon>Actinomycetota</taxon>
        <taxon>Actinomycetes</taxon>
        <taxon>Mycobacteriales</taxon>
        <taxon>Mycobacteriaceae</taxon>
        <taxon>Mycolicibacterium</taxon>
    </lineage>
</organism>
<evidence type="ECO:0000256" key="1">
    <source>
        <dbReference type="SAM" id="SignalP"/>
    </source>
</evidence>
<accession>A0ABT3C971</accession>
<proteinExistence type="predicted"/>
<gene>
    <name evidence="2" type="ORF">H7J73_08220</name>
</gene>
<evidence type="ECO:0000313" key="3">
    <source>
        <dbReference type="Proteomes" id="UP001526201"/>
    </source>
</evidence>